<dbReference type="SMART" id="SM00028">
    <property type="entry name" value="TPR"/>
    <property type="match status" value="6"/>
</dbReference>
<reference evidence="3 4" key="1">
    <citation type="submission" date="2018-11" db="EMBL/GenBank/DDBJ databases">
        <authorList>
            <person name="Mardanov A.V."/>
            <person name="Ravin N.V."/>
            <person name="Dedysh S.N."/>
        </authorList>
    </citation>
    <scope>NUCLEOTIDE SEQUENCE [LARGE SCALE GENOMIC DNA]</scope>
    <source>
        <strain evidence="3 4">AF10</strain>
    </source>
</reference>
<proteinExistence type="predicted"/>
<dbReference type="PANTHER" id="PTHR44809">
    <property type="match status" value="1"/>
</dbReference>
<dbReference type="GO" id="GO:0016757">
    <property type="term" value="F:glycosyltransferase activity"/>
    <property type="evidence" value="ECO:0007669"/>
    <property type="project" value="InterPro"/>
</dbReference>
<protein>
    <submittedName>
        <fullName evidence="3">Uncharacterized protein</fullName>
    </submittedName>
</protein>
<feature type="repeat" description="TPR" evidence="1">
    <location>
        <begin position="119"/>
        <end position="152"/>
    </location>
</feature>
<dbReference type="Gene3D" id="3.40.50.2000">
    <property type="entry name" value="Glycogen Phosphorylase B"/>
    <property type="match status" value="1"/>
</dbReference>
<dbReference type="Proteomes" id="UP000289437">
    <property type="component" value="Unassembled WGS sequence"/>
</dbReference>
<sequence length="584" mass="63992">MTQTTQETNKTSSPAGKPAGTGSSESVFLRVQPPTATPITRSQLPVAFFDLDSMKTRALELAAAGEVEQAIFLYGRIVASASDDGASHFQLAQLLSQADRLADAARSYAKVLSLHPEIAEVHLCLGRTLHELGDPAAARQCFERAVTLDPSSAEALSNLASIYMDVGELQPSEVLLRHAVQLQPDFVAAHCNLGRLLEKRGDTVGATQSFRNALTLDPTHVPTLCNLGFMLDNLGDAPAAVNCYRLALASQPDEPLGLFNLSTHLLAEGDFTAGWRAYEARWLTQQFSASRRPFQQPPWRGEDIAGLRLFLYAEQGLGDTLQFARYARMLADLGAEVILEVQPAVFDTLGTLDGAAQVIEQGMPLPEFDLHSPLMSVPSILHPDCGNPPAGAPYVSANHETANQWSRRMQGNKPRVGLVWSGNPKHSRDRLRSISLSRFEDLLHLSDITFYSLQKGPAAAELAELSQDRRPIDLEHDLRDFTDTAAVIANLNLVITVDTAVAHLAGAMGKPVWILLPRTADWRWLKERTDSPWYPTARLFRQGESGCWDQVLEQVHQELALTFARHGNTPMSGKPCLSPEEIFS</sequence>
<dbReference type="Gene3D" id="1.25.40.10">
    <property type="entry name" value="Tetratricopeptide repeat domain"/>
    <property type="match status" value="1"/>
</dbReference>
<evidence type="ECO:0000313" key="3">
    <source>
        <dbReference type="EMBL" id="RXH57217.1"/>
    </source>
</evidence>
<name>A0A4Q0T206_9BACT</name>
<dbReference type="SUPFAM" id="SSF48452">
    <property type="entry name" value="TPR-like"/>
    <property type="match status" value="1"/>
</dbReference>
<dbReference type="AlphaFoldDB" id="A0A4Q0T206"/>
<dbReference type="PROSITE" id="PS50005">
    <property type="entry name" value="TPR"/>
    <property type="match status" value="3"/>
</dbReference>
<dbReference type="SUPFAM" id="SSF53756">
    <property type="entry name" value="UDP-Glycosyltransferase/glycogen phosphorylase"/>
    <property type="match status" value="1"/>
</dbReference>
<keyword evidence="1" id="KW-0802">TPR repeat</keyword>
<dbReference type="InterPro" id="IPR019734">
    <property type="entry name" value="TPR_rpt"/>
</dbReference>
<dbReference type="Pfam" id="PF13181">
    <property type="entry name" value="TPR_8"/>
    <property type="match status" value="2"/>
</dbReference>
<gene>
    <name evidence="3" type="ORF">GRAN_0527</name>
</gene>
<dbReference type="InterPro" id="IPR011990">
    <property type="entry name" value="TPR-like_helical_dom_sf"/>
</dbReference>
<comment type="caution">
    <text evidence="3">The sequence shown here is derived from an EMBL/GenBank/DDBJ whole genome shotgun (WGS) entry which is preliminary data.</text>
</comment>
<evidence type="ECO:0000256" key="2">
    <source>
        <dbReference type="SAM" id="MobiDB-lite"/>
    </source>
</evidence>
<evidence type="ECO:0000256" key="1">
    <source>
        <dbReference type="PROSITE-ProRule" id="PRU00339"/>
    </source>
</evidence>
<feature type="compositionally biased region" description="Polar residues" evidence="2">
    <location>
        <begin position="1"/>
        <end position="14"/>
    </location>
</feature>
<dbReference type="Pfam" id="PF01075">
    <property type="entry name" value="Glyco_transf_9"/>
    <property type="match status" value="1"/>
</dbReference>
<evidence type="ECO:0000313" key="4">
    <source>
        <dbReference type="Proteomes" id="UP000289437"/>
    </source>
</evidence>
<feature type="repeat" description="TPR" evidence="1">
    <location>
        <begin position="153"/>
        <end position="186"/>
    </location>
</feature>
<dbReference type="EMBL" id="RDSM01000001">
    <property type="protein sequence ID" value="RXH57217.1"/>
    <property type="molecule type" value="Genomic_DNA"/>
</dbReference>
<dbReference type="PANTHER" id="PTHR44809:SF1">
    <property type="entry name" value="PROTEIN O-MANNOSYL-TRANSFERASE TMTC1"/>
    <property type="match status" value="1"/>
</dbReference>
<feature type="region of interest" description="Disordered" evidence="2">
    <location>
        <begin position="1"/>
        <end position="25"/>
    </location>
</feature>
<dbReference type="OrthoDB" id="113577at2"/>
<keyword evidence="4" id="KW-1185">Reference proteome</keyword>
<organism evidence="3 4">
    <name type="scientific">Granulicella sibirica</name>
    <dbReference type="NCBI Taxonomy" id="2479048"/>
    <lineage>
        <taxon>Bacteria</taxon>
        <taxon>Pseudomonadati</taxon>
        <taxon>Acidobacteriota</taxon>
        <taxon>Terriglobia</taxon>
        <taxon>Terriglobales</taxon>
        <taxon>Acidobacteriaceae</taxon>
        <taxon>Granulicella</taxon>
    </lineage>
</organism>
<dbReference type="RefSeq" id="WP_128911421.1">
    <property type="nucleotide sequence ID" value="NZ_RDSM01000001.1"/>
</dbReference>
<dbReference type="Pfam" id="PF13432">
    <property type="entry name" value="TPR_16"/>
    <property type="match status" value="1"/>
</dbReference>
<dbReference type="InterPro" id="IPR002201">
    <property type="entry name" value="Glyco_trans_9"/>
</dbReference>
<feature type="repeat" description="TPR" evidence="1">
    <location>
        <begin position="187"/>
        <end position="220"/>
    </location>
</feature>
<accession>A0A4Q0T206</accession>
<dbReference type="InterPro" id="IPR052943">
    <property type="entry name" value="TMTC_O-mannosyl-trnsfr"/>
</dbReference>
<reference evidence="4" key="2">
    <citation type="submission" date="2019-02" db="EMBL/GenBank/DDBJ databases">
        <title>Granulicella sibirica sp. nov., a psychrotolerant acidobacterium isolated from an organic soil layer in forested tundra, West Siberia.</title>
        <authorList>
            <person name="Oshkin I.Y."/>
            <person name="Kulichevskaya I.S."/>
            <person name="Rijpstra W.I.C."/>
            <person name="Sinninghe Damste J.S."/>
            <person name="Rakitin A.L."/>
            <person name="Ravin N.V."/>
            <person name="Dedysh S.N."/>
        </authorList>
    </citation>
    <scope>NUCLEOTIDE SEQUENCE [LARGE SCALE GENOMIC DNA]</scope>
    <source>
        <strain evidence="4">AF10</strain>
    </source>
</reference>